<dbReference type="PANTHER" id="PTHR34057">
    <property type="entry name" value="ELONGATION FACTOR"/>
    <property type="match status" value="1"/>
</dbReference>
<dbReference type="AlphaFoldDB" id="A0AAN8YYZ6"/>
<feature type="compositionally biased region" description="Polar residues" evidence="2">
    <location>
        <begin position="334"/>
        <end position="346"/>
    </location>
</feature>
<feature type="region of interest" description="Disordered" evidence="2">
    <location>
        <begin position="334"/>
        <end position="363"/>
    </location>
</feature>
<dbReference type="PANTHER" id="PTHR34057:SF10">
    <property type="entry name" value="TRANSPOSASE, PTTA_EN_SPM, PLANT"/>
    <property type="match status" value="1"/>
</dbReference>
<keyword evidence="1" id="KW-0175">Coiled coil</keyword>
<feature type="compositionally biased region" description="Polar residues" evidence="2">
    <location>
        <begin position="71"/>
        <end position="109"/>
    </location>
</feature>
<dbReference type="EMBL" id="JBAMMX010000021">
    <property type="protein sequence ID" value="KAK6920369.1"/>
    <property type="molecule type" value="Genomic_DNA"/>
</dbReference>
<sequence length="500" mass="55906">MAPVLNVERKSETSIEVSNSKETGMFVDNPEEQHVGCVSSYADSTFDMEVLPVEQSVAPVETVDMELNVTECTNSGDNGPVTAQLQDETESSSSFGDTDSGIENGSSPSDAEAESRFVGCETSLPFDGCGQQFQLRKKKLTAHWRKFIRPLMWRCKWIEVKIKSLQSQARKYDREIAKYDQGKLFKQETIDGIGAKSLPYPNQTQTNKLMKRKKRKRIEDTVNVGSYMAQHNLFSYYENQKLPVDNNYDNPVVMSDDQDIHKVDEFGVRGDWSSFRHRDADNSLEEALWRLEVLQRQIRSLRNRVDKIVVENAAKFSEDQLSLLFSCDDALTNVAQNPASPSSNENRMPVDSRNSESQHLGNVSKGEVAMPESAVSSHGEVTLLPDMTEGGDCHQTGSLLPDAEDVPINFPACEKTHNVEKVIIQPKEKPLVEVEMKELEGTTPIPVPEAGMPGNTSLPRENSPLQLHSPSKINAPKCKKKRGQRKAGTGKWSRKSLRVT</sequence>
<feature type="region of interest" description="Disordered" evidence="2">
    <location>
        <begin position="196"/>
        <end position="215"/>
    </location>
</feature>
<feature type="region of interest" description="Disordered" evidence="2">
    <location>
        <begin position="71"/>
        <end position="114"/>
    </location>
</feature>
<feature type="region of interest" description="Disordered" evidence="2">
    <location>
        <begin position="443"/>
        <end position="500"/>
    </location>
</feature>
<dbReference type="Proteomes" id="UP001370490">
    <property type="component" value="Unassembled WGS sequence"/>
</dbReference>
<accession>A0AAN8YYZ6</accession>
<dbReference type="InterPro" id="IPR038745">
    <property type="entry name" value="AT4G37440-like"/>
</dbReference>
<evidence type="ECO:0000313" key="4">
    <source>
        <dbReference type="Proteomes" id="UP001370490"/>
    </source>
</evidence>
<comment type="caution">
    <text evidence="3">The sequence shown here is derived from an EMBL/GenBank/DDBJ whole genome shotgun (WGS) entry which is preliminary data.</text>
</comment>
<evidence type="ECO:0000256" key="2">
    <source>
        <dbReference type="SAM" id="MobiDB-lite"/>
    </source>
</evidence>
<dbReference type="CDD" id="cd11650">
    <property type="entry name" value="AT4G37440_like"/>
    <property type="match status" value="1"/>
</dbReference>
<feature type="region of interest" description="Disordered" evidence="2">
    <location>
        <begin position="1"/>
        <end position="22"/>
    </location>
</feature>
<proteinExistence type="predicted"/>
<organism evidence="3 4">
    <name type="scientific">Dillenia turbinata</name>
    <dbReference type="NCBI Taxonomy" id="194707"/>
    <lineage>
        <taxon>Eukaryota</taxon>
        <taxon>Viridiplantae</taxon>
        <taxon>Streptophyta</taxon>
        <taxon>Embryophyta</taxon>
        <taxon>Tracheophyta</taxon>
        <taxon>Spermatophyta</taxon>
        <taxon>Magnoliopsida</taxon>
        <taxon>eudicotyledons</taxon>
        <taxon>Gunneridae</taxon>
        <taxon>Pentapetalae</taxon>
        <taxon>Dilleniales</taxon>
        <taxon>Dilleniaceae</taxon>
        <taxon>Dillenia</taxon>
    </lineage>
</organism>
<gene>
    <name evidence="3" type="ORF">RJ641_016273</name>
</gene>
<keyword evidence="4" id="KW-1185">Reference proteome</keyword>
<protein>
    <submittedName>
        <fullName evidence="3">Uncharacterized protein</fullName>
    </submittedName>
</protein>
<feature type="coiled-coil region" evidence="1">
    <location>
        <begin position="277"/>
        <end position="311"/>
    </location>
</feature>
<evidence type="ECO:0000256" key="1">
    <source>
        <dbReference type="SAM" id="Coils"/>
    </source>
</evidence>
<evidence type="ECO:0000313" key="3">
    <source>
        <dbReference type="EMBL" id="KAK6920369.1"/>
    </source>
</evidence>
<feature type="compositionally biased region" description="Polar residues" evidence="2">
    <location>
        <begin position="454"/>
        <end position="472"/>
    </location>
</feature>
<reference evidence="3 4" key="1">
    <citation type="submission" date="2023-12" db="EMBL/GenBank/DDBJ databases">
        <title>A high-quality genome assembly for Dillenia turbinata (Dilleniales).</title>
        <authorList>
            <person name="Chanderbali A."/>
        </authorList>
    </citation>
    <scope>NUCLEOTIDE SEQUENCE [LARGE SCALE GENOMIC DNA]</scope>
    <source>
        <strain evidence="3">LSX21</strain>
        <tissue evidence="3">Leaf</tissue>
    </source>
</reference>
<name>A0AAN8YYZ6_9MAGN</name>